<dbReference type="NCBIfam" id="TIGR03314">
    <property type="entry name" value="Se_ssnA"/>
    <property type="match status" value="1"/>
</dbReference>
<dbReference type="RefSeq" id="WP_249699708.1">
    <property type="nucleotide sequence ID" value="NZ_JAMFLX010000013.1"/>
</dbReference>
<dbReference type="Proteomes" id="UP001203338">
    <property type="component" value="Unassembled WGS sequence"/>
</dbReference>
<dbReference type="EMBL" id="JAMFLX010000013">
    <property type="protein sequence ID" value="MCL6270484.1"/>
    <property type="molecule type" value="Genomic_DNA"/>
</dbReference>
<evidence type="ECO:0000313" key="4">
    <source>
        <dbReference type="EMBL" id="MCL6270484.1"/>
    </source>
</evidence>
<reference evidence="4 5" key="1">
    <citation type="submission" date="2022-05" db="EMBL/GenBank/DDBJ databases">
        <authorList>
            <person name="Park J.-S."/>
        </authorList>
    </citation>
    <scope>NUCLEOTIDE SEQUENCE [LARGE SCALE GENOMIC DNA]</scope>
    <source>
        <strain evidence="4 5">2012CJ34-2</strain>
    </source>
</reference>
<accession>A0ABT0PGG9</accession>
<dbReference type="InterPro" id="IPR017700">
    <property type="entry name" value="Aminohydrolase_SsnA"/>
</dbReference>
<dbReference type="InterPro" id="IPR011059">
    <property type="entry name" value="Metal-dep_hydrolase_composite"/>
</dbReference>
<proteinExistence type="inferred from homology"/>
<comment type="caution">
    <text evidence="4">The sequence shown here is derived from an EMBL/GenBank/DDBJ whole genome shotgun (WGS) entry which is preliminary data.</text>
</comment>
<dbReference type="Pfam" id="PF01979">
    <property type="entry name" value="Amidohydro_1"/>
    <property type="match status" value="1"/>
</dbReference>
<keyword evidence="5" id="KW-1185">Reference proteome</keyword>
<sequence>MLLIKNATAVEFEPAKITEGVDILVENDLIKEVGANLSTEGVTKVIDATGKLVFPGLVCGHHHYYSGLARGVMANIAPCPDFVSTLKNLWWRMDRSFDEEIAYYSSTICSLEAIKSGCTSVIDHHASPSYIKGSLKTLREGFLKANLRGMTCYETTDRNEGMKEIEAGVQENIDFANFVDASKKDDPSSYLVEAHIGAHAPFTVPDDGLGMLSAACKETGRGLHIHVAEDIYDCSHSRHHYGKELLERLDSFGLLNSKAVVGHGAGLLQSDIDLLNERDGFLLHNARSNMNNHVKYNANLPKFKNVALGTDGIGGDMFEELKFAYFKHKDNGGELWPDSYLRFLYNGNELLARNFGAQFGRLEAGYKADIVVYDYESPTPLVAANLPGHMAFGMSSTGVRTVIVNGQVSYEDYAFPFEIEEIYANGRKAAQRLWKNMDALD</sequence>
<evidence type="ECO:0000256" key="2">
    <source>
        <dbReference type="ARBA" id="ARBA00022801"/>
    </source>
</evidence>
<dbReference type="SUPFAM" id="SSF51338">
    <property type="entry name" value="Composite domain of metallo-dependent hydrolases"/>
    <property type="match status" value="1"/>
</dbReference>
<dbReference type="Gene3D" id="3.20.20.140">
    <property type="entry name" value="Metal-dependent hydrolases"/>
    <property type="match status" value="1"/>
</dbReference>
<evidence type="ECO:0000256" key="1">
    <source>
        <dbReference type="ARBA" id="ARBA00006745"/>
    </source>
</evidence>
<protein>
    <submittedName>
        <fullName evidence="4">Aminohydrolase SsnA</fullName>
    </submittedName>
</protein>
<evidence type="ECO:0000259" key="3">
    <source>
        <dbReference type="Pfam" id="PF01979"/>
    </source>
</evidence>
<dbReference type="Gene3D" id="2.30.40.10">
    <property type="entry name" value="Urease, subunit C, domain 1"/>
    <property type="match status" value="1"/>
</dbReference>
<dbReference type="NCBIfam" id="NF005540">
    <property type="entry name" value="PRK07203.1"/>
    <property type="match status" value="1"/>
</dbReference>
<organism evidence="4 5">
    <name type="scientific">Parendozoicomonas callyspongiae</name>
    <dbReference type="NCBI Taxonomy" id="2942213"/>
    <lineage>
        <taxon>Bacteria</taxon>
        <taxon>Pseudomonadati</taxon>
        <taxon>Pseudomonadota</taxon>
        <taxon>Gammaproteobacteria</taxon>
        <taxon>Oceanospirillales</taxon>
        <taxon>Endozoicomonadaceae</taxon>
        <taxon>Parendozoicomonas</taxon>
    </lineage>
</organism>
<comment type="similarity">
    <text evidence="1">Belongs to the metallo-dependent hydrolases superfamily. ATZ/TRZ family.</text>
</comment>
<feature type="domain" description="Amidohydrolase-related" evidence="3">
    <location>
        <begin position="52"/>
        <end position="408"/>
    </location>
</feature>
<evidence type="ECO:0000313" key="5">
    <source>
        <dbReference type="Proteomes" id="UP001203338"/>
    </source>
</evidence>
<dbReference type="PANTHER" id="PTHR43794:SF11">
    <property type="entry name" value="AMIDOHYDROLASE-RELATED DOMAIN-CONTAINING PROTEIN"/>
    <property type="match status" value="1"/>
</dbReference>
<dbReference type="InterPro" id="IPR032466">
    <property type="entry name" value="Metal_Hydrolase"/>
</dbReference>
<dbReference type="InterPro" id="IPR006680">
    <property type="entry name" value="Amidohydro-rel"/>
</dbReference>
<dbReference type="PANTHER" id="PTHR43794">
    <property type="entry name" value="AMINOHYDROLASE SSNA-RELATED"/>
    <property type="match status" value="1"/>
</dbReference>
<dbReference type="SUPFAM" id="SSF51556">
    <property type="entry name" value="Metallo-dependent hydrolases"/>
    <property type="match status" value="1"/>
</dbReference>
<name>A0ABT0PGG9_9GAMM</name>
<dbReference type="InterPro" id="IPR050287">
    <property type="entry name" value="MTA/SAH_deaminase"/>
</dbReference>
<keyword evidence="2" id="KW-0378">Hydrolase</keyword>
<gene>
    <name evidence="4" type="primary">ssnA</name>
    <name evidence="4" type="ORF">M3P05_11180</name>
</gene>